<dbReference type="Proteomes" id="UP001153069">
    <property type="component" value="Unassembled WGS sequence"/>
</dbReference>
<sequence>MASSNETRFSGSRFPNKLGQKQISTNPRRKKNSGNRVLDGLTYKGGPSLYENDENKQRRNQSKGRRRRRPQEQQQQVEKSRDEQKEVAPSFHFDAQGRLKSISFRYV</sequence>
<gene>
    <name evidence="2" type="ORF">SEMRO_1127_G244190.1</name>
</gene>
<dbReference type="AlphaFoldDB" id="A0A9N8HPT9"/>
<accession>A0A9N8HPT9</accession>
<name>A0A9N8HPT9_9STRA</name>
<evidence type="ECO:0000256" key="1">
    <source>
        <dbReference type="SAM" id="MobiDB-lite"/>
    </source>
</evidence>
<feature type="region of interest" description="Disordered" evidence="1">
    <location>
        <begin position="1"/>
        <end position="95"/>
    </location>
</feature>
<evidence type="ECO:0000313" key="2">
    <source>
        <dbReference type="EMBL" id="CAB9520707.1"/>
    </source>
</evidence>
<proteinExistence type="predicted"/>
<organism evidence="2 3">
    <name type="scientific">Seminavis robusta</name>
    <dbReference type="NCBI Taxonomy" id="568900"/>
    <lineage>
        <taxon>Eukaryota</taxon>
        <taxon>Sar</taxon>
        <taxon>Stramenopiles</taxon>
        <taxon>Ochrophyta</taxon>
        <taxon>Bacillariophyta</taxon>
        <taxon>Bacillariophyceae</taxon>
        <taxon>Bacillariophycidae</taxon>
        <taxon>Naviculales</taxon>
        <taxon>Naviculaceae</taxon>
        <taxon>Seminavis</taxon>
    </lineage>
</organism>
<reference evidence="2" key="1">
    <citation type="submission" date="2020-06" db="EMBL/GenBank/DDBJ databases">
        <authorList>
            <consortium name="Plant Systems Biology data submission"/>
        </authorList>
    </citation>
    <scope>NUCLEOTIDE SEQUENCE</scope>
    <source>
        <strain evidence="2">D6</strain>
    </source>
</reference>
<feature type="compositionally biased region" description="Basic residues" evidence="1">
    <location>
        <begin position="58"/>
        <end position="69"/>
    </location>
</feature>
<keyword evidence="3" id="KW-1185">Reference proteome</keyword>
<comment type="caution">
    <text evidence="2">The sequence shown here is derived from an EMBL/GenBank/DDBJ whole genome shotgun (WGS) entry which is preliminary data.</text>
</comment>
<dbReference type="EMBL" id="CAICTM010001125">
    <property type="protein sequence ID" value="CAB9520707.1"/>
    <property type="molecule type" value="Genomic_DNA"/>
</dbReference>
<evidence type="ECO:0000313" key="3">
    <source>
        <dbReference type="Proteomes" id="UP001153069"/>
    </source>
</evidence>
<feature type="compositionally biased region" description="Polar residues" evidence="1">
    <location>
        <begin position="1"/>
        <end position="10"/>
    </location>
</feature>
<protein>
    <submittedName>
        <fullName evidence="2">Uncharacterized protein</fullName>
    </submittedName>
</protein>